<feature type="transmembrane region" description="Helical" evidence="7">
    <location>
        <begin position="111"/>
        <end position="137"/>
    </location>
</feature>
<keyword evidence="5 7" id="KW-1133">Transmembrane helix</keyword>
<dbReference type="GO" id="GO:0055085">
    <property type="term" value="P:transmembrane transport"/>
    <property type="evidence" value="ECO:0007669"/>
    <property type="project" value="InterPro"/>
</dbReference>
<evidence type="ECO:0008006" key="9">
    <source>
        <dbReference type="Google" id="ProtNLM"/>
    </source>
</evidence>
<dbReference type="EMBL" id="UOEM01000030">
    <property type="protein sequence ID" value="VAW11325.1"/>
    <property type="molecule type" value="Genomic_DNA"/>
</dbReference>
<dbReference type="InterPro" id="IPR004776">
    <property type="entry name" value="Mem_transp_PIN-like"/>
</dbReference>
<reference evidence="8" key="1">
    <citation type="submission" date="2018-06" db="EMBL/GenBank/DDBJ databases">
        <authorList>
            <person name="Zhirakovskaya E."/>
        </authorList>
    </citation>
    <scope>NUCLEOTIDE SEQUENCE</scope>
</reference>
<evidence type="ECO:0000256" key="1">
    <source>
        <dbReference type="ARBA" id="ARBA00004141"/>
    </source>
</evidence>
<proteinExistence type="predicted"/>
<feature type="transmembrane region" description="Helical" evidence="7">
    <location>
        <begin position="36"/>
        <end position="57"/>
    </location>
</feature>
<feature type="transmembrane region" description="Helical" evidence="7">
    <location>
        <begin position="69"/>
        <end position="91"/>
    </location>
</feature>
<evidence type="ECO:0000256" key="6">
    <source>
        <dbReference type="ARBA" id="ARBA00023136"/>
    </source>
</evidence>
<accession>A0A3B0SZ50</accession>
<evidence type="ECO:0000256" key="5">
    <source>
        <dbReference type="ARBA" id="ARBA00022989"/>
    </source>
</evidence>
<evidence type="ECO:0000256" key="4">
    <source>
        <dbReference type="ARBA" id="ARBA00022692"/>
    </source>
</evidence>
<feature type="non-terminal residue" evidence="8">
    <location>
        <position position="142"/>
    </location>
</feature>
<comment type="subcellular location">
    <subcellularLocation>
        <location evidence="1">Membrane</location>
        <topology evidence="1">Multi-pass membrane protein</topology>
    </subcellularLocation>
</comment>
<name>A0A3B0SZ50_9ZZZZ</name>
<evidence type="ECO:0000256" key="2">
    <source>
        <dbReference type="ARBA" id="ARBA00022448"/>
    </source>
</evidence>
<evidence type="ECO:0000256" key="3">
    <source>
        <dbReference type="ARBA" id="ARBA00022475"/>
    </source>
</evidence>
<dbReference type="PANTHER" id="PTHR36838">
    <property type="entry name" value="AUXIN EFFLUX CARRIER FAMILY PROTEIN"/>
    <property type="match status" value="1"/>
</dbReference>
<keyword evidence="6 7" id="KW-0472">Membrane</keyword>
<protein>
    <recommendedName>
        <fullName evidence="9">Malonate transporter</fullName>
    </recommendedName>
</protein>
<organism evidence="8">
    <name type="scientific">hydrothermal vent metagenome</name>
    <dbReference type="NCBI Taxonomy" id="652676"/>
    <lineage>
        <taxon>unclassified sequences</taxon>
        <taxon>metagenomes</taxon>
        <taxon>ecological metagenomes</taxon>
    </lineage>
</organism>
<keyword evidence="3" id="KW-1003">Cell membrane</keyword>
<evidence type="ECO:0000313" key="8">
    <source>
        <dbReference type="EMBL" id="VAW11325.1"/>
    </source>
</evidence>
<gene>
    <name evidence="8" type="ORF">MNBD_ALPHA09-1282</name>
</gene>
<dbReference type="AlphaFoldDB" id="A0A3B0SZ50"/>
<feature type="transmembrane region" description="Helical" evidence="7">
    <location>
        <begin position="6"/>
        <end position="24"/>
    </location>
</feature>
<dbReference type="Pfam" id="PF03547">
    <property type="entry name" value="Mem_trans"/>
    <property type="match status" value="1"/>
</dbReference>
<sequence length="142" mass="15114">MNNTIATAIPLFAFILIGFVAGMVGRRWVPMERRELVWLNIFVVYFAIPALIFRLIAAAPVEQLANWGFIAGTTLSTYIVFVLMFIVATTVGRAPIAPASLQAASASYGNVGYMGVPLAIAVFGDAGAIPATLIVSFDSALM</sequence>
<keyword evidence="2" id="KW-0813">Transport</keyword>
<dbReference type="GO" id="GO:0016020">
    <property type="term" value="C:membrane"/>
    <property type="evidence" value="ECO:0007669"/>
    <property type="project" value="UniProtKB-SubCell"/>
</dbReference>
<keyword evidence="4 7" id="KW-0812">Transmembrane</keyword>
<evidence type="ECO:0000256" key="7">
    <source>
        <dbReference type="SAM" id="Phobius"/>
    </source>
</evidence>
<dbReference type="PANTHER" id="PTHR36838:SF3">
    <property type="entry name" value="TRANSPORTER AUXIN EFFLUX CARRIER EC FAMILY"/>
    <property type="match status" value="1"/>
</dbReference>